<dbReference type="EMBL" id="QUNO01000006">
    <property type="protein sequence ID" value="REH47143.1"/>
    <property type="molecule type" value="Genomic_DNA"/>
</dbReference>
<sequence length="51" mass="5697">MCDRRFAQAVQAVKEFLADLPVTLLTILDPRVKDHLDVAKNLVGIFSGKDK</sequence>
<reference evidence="1 2" key="1">
    <citation type="submission" date="2018-08" db="EMBL/GenBank/DDBJ databases">
        <title>Genomic Encyclopedia of Archaeal and Bacterial Type Strains, Phase II (KMG-II): from individual species to whole genera.</title>
        <authorList>
            <person name="Goeker M."/>
        </authorList>
    </citation>
    <scope>NUCLEOTIDE SEQUENCE [LARGE SCALE GENOMIC DNA]</scope>
    <source>
        <strain evidence="1 2">DSM 45791</strain>
    </source>
</reference>
<dbReference type="Proteomes" id="UP000256269">
    <property type="component" value="Unassembled WGS sequence"/>
</dbReference>
<name>A0A3E0HKX7_9PSEU</name>
<gene>
    <name evidence="1" type="ORF">BCF44_106308</name>
</gene>
<dbReference type="AlphaFoldDB" id="A0A3E0HKX7"/>
<comment type="caution">
    <text evidence="1">The sequence shown here is derived from an EMBL/GenBank/DDBJ whole genome shotgun (WGS) entry which is preliminary data.</text>
</comment>
<organism evidence="1 2">
    <name type="scientific">Kutzneria buriramensis</name>
    <dbReference type="NCBI Taxonomy" id="1045776"/>
    <lineage>
        <taxon>Bacteria</taxon>
        <taxon>Bacillati</taxon>
        <taxon>Actinomycetota</taxon>
        <taxon>Actinomycetes</taxon>
        <taxon>Pseudonocardiales</taxon>
        <taxon>Pseudonocardiaceae</taxon>
        <taxon>Kutzneria</taxon>
    </lineage>
</organism>
<keyword evidence="2" id="KW-1185">Reference proteome</keyword>
<evidence type="ECO:0000313" key="1">
    <source>
        <dbReference type="EMBL" id="REH47143.1"/>
    </source>
</evidence>
<accession>A0A3E0HKX7</accession>
<evidence type="ECO:0000313" key="2">
    <source>
        <dbReference type="Proteomes" id="UP000256269"/>
    </source>
</evidence>
<protein>
    <submittedName>
        <fullName evidence="1">Uncharacterized protein</fullName>
    </submittedName>
</protein>
<proteinExistence type="predicted"/>